<dbReference type="Pfam" id="PF13354">
    <property type="entry name" value="Beta-lactamase2"/>
    <property type="match status" value="1"/>
</dbReference>
<protein>
    <submittedName>
        <fullName evidence="2">Serine hydrolase</fullName>
    </submittedName>
</protein>
<evidence type="ECO:0000313" key="3">
    <source>
        <dbReference type="Proteomes" id="UP001556631"/>
    </source>
</evidence>
<dbReference type="Proteomes" id="UP001556631">
    <property type="component" value="Unassembled WGS sequence"/>
</dbReference>
<keyword evidence="2" id="KW-0378">Hydrolase</keyword>
<name>A0ABV3SYU3_9ACTN</name>
<dbReference type="EMBL" id="JBFPJR010000016">
    <property type="protein sequence ID" value="MEX0428112.1"/>
    <property type="molecule type" value="Genomic_DNA"/>
</dbReference>
<reference evidence="2 3" key="1">
    <citation type="submission" date="2024-07" db="EMBL/GenBank/DDBJ databases">
        <authorList>
            <person name="Lee S."/>
            <person name="Kang M."/>
        </authorList>
    </citation>
    <scope>NUCLEOTIDE SEQUENCE [LARGE SCALE GENOMIC DNA]</scope>
    <source>
        <strain evidence="2 3">DS6</strain>
    </source>
</reference>
<feature type="domain" description="Beta-lactamase class A catalytic" evidence="1">
    <location>
        <begin position="32"/>
        <end position="245"/>
    </location>
</feature>
<dbReference type="SUPFAM" id="SSF56601">
    <property type="entry name" value="beta-lactamase/transpeptidase-like"/>
    <property type="match status" value="1"/>
</dbReference>
<sequence>MATTLEGMTVGMGDALVSTWVSGLDGPPMHAQNVNQQHDAASLVKLPVAMAAYRLLDRGELDLDEQVAVHDEFASVVDGARFTMSAADDQDPETWEAIGGSLPLHDLVRRSLTRSGNLAANLVLERVGLAEVAAVLADAHCSPMTEVTRWIGDAPARDAGRTNLVTAHDMGRLLAGLAGGRLASPASSAALEEILRDQVYRDAIPAGLPGDVSVGNKTAWIDGVRHDVAIARPEGRDPVVIAILTTGLDDEESEWRISELARFLWDTLPA</sequence>
<proteinExistence type="predicted"/>
<dbReference type="GO" id="GO:0016787">
    <property type="term" value="F:hydrolase activity"/>
    <property type="evidence" value="ECO:0007669"/>
    <property type="project" value="UniProtKB-KW"/>
</dbReference>
<dbReference type="RefSeq" id="WP_367994080.1">
    <property type="nucleotide sequence ID" value="NZ_JBFPJR010000016.1"/>
</dbReference>
<evidence type="ECO:0000259" key="1">
    <source>
        <dbReference type="Pfam" id="PF13354"/>
    </source>
</evidence>
<accession>A0ABV3SYU3</accession>
<organism evidence="2 3">
    <name type="scientific">Nocardioides eburneus</name>
    <dbReference type="NCBI Taxonomy" id="3231482"/>
    <lineage>
        <taxon>Bacteria</taxon>
        <taxon>Bacillati</taxon>
        <taxon>Actinomycetota</taxon>
        <taxon>Actinomycetes</taxon>
        <taxon>Propionibacteriales</taxon>
        <taxon>Nocardioidaceae</taxon>
        <taxon>Nocardioides</taxon>
    </lineage>
</organism>
<evidence type="ECO:0000313" key="2">
    <source>
        <dbReference type="EMBL" id="MEX0428112.1"/>
    </source>
</evidence>
<comment type="caution">
    <text evidence="2">The sequence shown here is derived from an EMBL/GenBank/DDBJ whole genome shotgun (WGS) entry which is preliminary data.</text>
</comment>
<dbReference type="PANTHER" id="PTHR35333">
    <property type="entry name" value="BETA-LACTAMASE"/>
    <property type="match status" value="1"/>
</dbReference>
<gene>
    <name evidence="2" type="ORF">AB3X52_10825</name>
</gene>
<dbReference type="InterPro" id="IPR000871">
    <property type="entry name" value="Beta-lactam_class-A"/>
</dbReference>
<dbReference type="InterPro" id="IPR045155">
    <property type="entry name" value="Beta-lactam_cat"/>
</dbReference>
<dbReference type="InterPro" id="IPR012338">
    <property type="entry name" value="Beta-lactam/transpept-like"/>
</dbReference>
<keyword evidence="3" id="KW-1185">Reference proteome</keyword>
<dbReference type="Gene3D" id="3.40.710.10">
    <property type="entry name" value="DD-peptidase/beta-lactamase superfamily"/>
    <property type="match status" value="1"/>
</dbReference>
<dbReference type="PANTHER" id="PTHR35333:SF3">
    <property type="entry name" value="BETA-LACTAMASE-TYPE TRANSPEPTIDASE FOLD CONTAINING PROTEIN"/>
    <property type="match status" value="1"/>
</dbReference>